<feature type="transmembrane region" description="Helical" evidence="5">
    <location>
        <begin position="212"/>
        <end position="235"/>
    </location>
</feature>
<dbReference type="Proteomes" id="UP000229498">
    <property type="component" value="Unassembled WGS sequence"/>
</dbReference>
<organism evidence="6 7">
    <name type="scientific">Minwuia thermotolerans</name>
    <dbReference type="NCBI Taxonomy" id="2056226"/>
    <lineage>
        <taxon>Bacteria</taxon>
        <taxon>Pseudomonadati</taxon>
        <taxon>Pseudomonadota</taxon>
        <taxon>Alphaproteobacteria</taxon>
        <taxon>Minwuiales</taxon>
        <taxon>Minwuiaceae</taxon>
        <taxon>Minwuia</taxon>
    </lineage>
</organism>
<gene>
    <name evidence="6" type="ORF">CVT23_10340</name>
</gene>
<name>A0A2M9G171_9PROT</name>
<proteinExistence type="predicted"/>
<evidence type="ECO:0000256" key="3">
    <source>
        <dbReference type="ARBA" id="ARBA00022989"/>
    </source>
</evidence>
<feature type="transmembrane region" description="Helical" evidence="5">
    <location>
        <begin position="313"/>
        <end position="332"/>
    </location>
</feature>
<feature type="transmembrane region" description="Helical" evidence="5">
    <location>
        <begin position="57"/>
        <end position="88"/>
    </location>
</feature>
<comment type="caution">
    <text evidence="6">The sequence shown here is derived from an EMBL/GenBank/DDBJ whole genome shotgun (WGS) entry which is preliminary data.</text>
</comment>
<evidence type="ECO:0000313" key="6">
    <source>
        <dbReference type="EMBL" id="PJK29455.1"/>
    </source>
</evidence>
<feature type="transmembrane region" description="Helical" evidence="5">
    <location>
        <begin position="142"/>
        <end position="160"/>
    </location>
</feature>
<feature type="transmembrane region" description="Helical" evidence="5">
    <location>
        <begin position="167"/>
        <end position="185"/>
    </location>
</feature>
<feature type="transmembrane region" description="Helical" evidence="5">
    <location>
        <begin position="400"/>
        <end position="421"/>
    </location>
</feature>
<feature type="transmembrane region" description="Helical" evidence="5">
    <location>
        <begin position="433"/>
        <end position="452"/>
    </location>
</feature>
<reference evidence="6 7" key="1">
    <citation type="submission" date="2017-11" db="EMBL/GenBank/DDBJ databases">
        <title>Draft genome sequence of Rhizobiales bacterium SY3-13.</title>
        <authorList>
            <person name="Sun C."/>
        </authorList>
    </citation>
    <scope>NUCLEOTIDE SEQUENCE [LARGE SCALE GENOMIC DNA]</scope>
    <source>
        <strain evidence="6 7">SY3-13</strain>
    </source>
</reference>
<dbReference type="GO" id="GO:0005886">
    <property type="term" value="C:plasma membrane"/>
    <property type="evidence" value="ECO:0007669"/>
    <property type="project" value="TreeGrafter"/>
</dbReference>
<sequence>MNPRLNHLLVLPFLLGAAAILMLPAAVMPTQAAMGGALALAAVGFWATGALPEYVTALIFFLIAMVFGIAEAPAVFSGFAAGAFWLLFGGMILGTAVGKTGLGARLARSMARRMGVSYTGVLVGIVGVALALSFLMPSATGRAVLLIPVAVSLAAAFGFTPGSRGGNGIAIAAALGAVIPGFGILPANVPNLVLAGAADTIHGLKLNYGEFLLLHFPVLGLCKAIAIVVVVRALFPDRMPADPAADAELGPASREEWRLALILAGALALWATDFAHGVSPAWVALGGGVLCLLPRIGMIPTEKLGEAVQIRPLIYIAGVLSLGAVVTSTGFADRMAAAFLTVAGLTPGAGAANIATLTGAQILTSFLGTAPTVPAVWTPLADELAGATGLPVRTVLMTQVLAYSTVILPYQVPPVVVALQLAGVPMAKAVRAVLALAAVTLLVLLPLDLLWWEVLGLPDG</sequence>
<evidence type="ECO:0000256" key="1">
    <source>
        <dbReference type="ARBA" id="ARBA00004141"/>
    </source>
</evidence>
<evidence type="ECO:0000256" key="2">
    <source>
        <dbReference type="ARBA" id="ARBA00022692"/>
    </source>
</evidence>
<feature type="transmembrane region" description="Helical" evidence="5">
    <location>
        <begin position="281"/>
        <end position="301"/>
    </location>
</feature>
<evidence type="ECO:0000313" key="7">
    <source>
        <dbReference type="Proteomes" id="UP000229498"/>
    </source>
</evidence>
<dbReference type="InterPro" id="IPR001898">
    <property type="entry name" value="SLC13A/DASS"/>
</dbReference>
<comment type="subcellular location">
    <subcellularLocation>
        <location evidence="1">Membrane</location>
        <topology evidence="1">Multi-pass membrane protein</topology>
    </subcellularLocation>
</comment>
<keyword evidence="3 5" id="KW-1133">Transmembrane helix</keyword>
<keyword evidence="4 5" id="KW-0472">Membrane</keyword>
<dbReference type="Pfam" id="PF00939">
    <property type="entry name" value="Na_sulph_symp"/>
    <property type="match status" value="1"/>
</dbReference>
<accession>A0A2M9G171</accession>
<dbReference type="EMBL" id="PHIG01000032">
    <property type="protein sequence ID" value="PJK29455.1"/>
    <property type="molecule type" value="Genomic_DNA"/>
</dbReference>
<protein>
    <submittedName>
        <fullName evidence="6">Sodium:sulfate symporter</fullName>
    </submittedName>
</protein>
<evidence type="ECO:0000256" key="4">
    <source>
        <dbReference type="ARBA" id="ARBA00023136"/>
    </source>
</evidence>
<dbReference type="GO" id="GO:0005315">
    <property type="term" value="F:phosphate transmembrane transporter activity"/>
    <property type="evidence" value="ECO:0007669"/>
    <property type="project" value="TreeGrafter"/>
</dbReference>
<keyword evidence="7" id="KW-1185">Reference proteome</keyword>
<evidence type="ECO:0000256" key="5">
    <source>
        <dbReference type="SAM" id="Phobius"/>
    </source>
</evidence>
<feature type="transmembrane region" description="Helical" evidence="5">
    <location>
        <begin position="115"/>
        <end position="136"/>
    </location>
</feature>
<dbReference type="RefSeq" id="WP_109793479.1">
    <property type="nucleotide sequence ID" value="NZ_PHIG01000032.1"/>
</dbReference>
<dbReference type="PANTHER" id="PTHR10283">
    <property type="entry name" value="SOLUTE CARRIER FAMILY 13 MEMBER"/>
    <property type="match status" value="1"/>
</dbReference>
<dbReference type="PANTHER" id="PTHR10283:SF92">
    <property type="entry name" value="LOW-AFFINITY PHOSPHATE TRANSPORTER PHO91"/>
    <property type="match status" value="1"/>
</dbReference>
<keyword evidence="2 5" id="KW-0812">Transmembrane</keyword>
<dbReference type="OrthoDB" id="5460483at2"/>
<dbReference type="AlphaFoldDB" id="A0A2M9G171"/>